<accession>A0AA39UDV9</accession>
<feature type="region of interest" description="Disordered" evidence="4">
    <location>
        <begin position="992"/>
        <end position="1048"/>
    </location>
</feature>
<dbReference type="GO" id="GO:0080008">
    <property type="term" value="C:Cul4-RING E3 ubiquitin ligase complex"/>
    <property type="evidence" value="ECO:0007669"/>
    <property type="project" value="TreeGrafter"/>
</dbReference>
<keyword evidence="2" id="KW-0677">Repeat</keyword>
<dbReference type="InterPro" id="IPR045151">
    <property type="entry name" value="DCAF8"/>
</dbReference>
<dbReference type="InterPro" id="IPR036322">
    <property type="entry name" value="WD40_repeat_dom_sf"/>
</dbReference>
<evidence type="ECO:0008006" key="7">
    <source>
        <dbReference type="Google" id="ProtNLM"/>
    </source>
</evidence>
<feature type="repeat" description="WD" evidence="3">
    <location>
        <begin position="94"/>
        <end position="130"/>
    </location>
</feature>
<dbReference type="PANTHER" id="PTHR15574:SF40">
    <property type="entry name" value="WD AND TETRATRICOPEPTIDE REPEATS PROTEIN 1"/>
    <property type="match status" value="1"/>
</dbReference>
<protein>
    <recommendedName>
        <fullName evidence="7">WD40 repeat-like protein</fullName>
    </recommendedName>
</protein>
<dbReference type="Gene3D" id="2.130.10.10">
    <property type="entry name" value="YVTN repeat-like/Quinoprotein amine dehydrogenase"/>
    <property type="match status" value="3"/>
</dbReference>
<evidence type="ECO:0000256" key="3">
    <source>
        <dbReference type="PROSITE-ProRule" id="PRU00221"/>
    </source>
</evidence>
<dbReference type="SUPFAM" id="SSF50978">
    <property type="entry name" value="WD40 repeat-like"/>
    <property type="match status" value="1"/>
</dbReference>
<dbReference type="Pfam" id="PF00400">
    <property type="entry name" value="WD40"/>
    <property type="match status" value="3"/>
</dbReference>
<feature type="compositionally biased region" description="Basic and acidic residues" evidence="4">
    <location>
        <begin position="362"/>
        <end position="371"/>
    </location>
</feature>
<reference evidence="5" key="1">
    <citation type="submission" date="2023-03" db="EMBL/GenBank/DDBJ databases">
        <title>Complete genome of Cladonia borealis.</title>
        <authorList>
            <person name="Park H."/>
        </authorList>
    </citation>
    <scope>NUCLEOTIDE SEQUENCE</scope>
    <source>
        <strain evidence="5">ANT050790</strain>
    </source>
</reference>
<dbReference type="GO" id="GO:0005737">
    <property type="term" value="C:cytoplasm"/>
    <property type="evidence" value="ECO:0007669"/>
    <property type="project" value="TreeGrafter"/>
</dbReference>
<gene>
    <name evidence="5" type="ORF">JMJ35_001940</name>
</gene>
<feature type="compositionally biased region" description="Acidic residues" evidence="4">
    <location>
        <begin position="851"/>
        <end position="876"/>
    </location>
</feature>
<evidence type="ECO:0000313" key="6">
    <source>
        <dbReference type="Proteomes" id="UP001166286"/>
    </source>
</evidence>
<dbReference type="SMART" id="SM00320">
    <property type="entry name" value="WD40"/>
    <property type="match status" value="6"/>
</dbReference>
<evidence type="ECO:0000256" key="4">
    <source>
        <dbReference type="SAM" id="MobiDB-lite"/>
    </source>
</evidence>
<dbReference type="GO" id="GO:0045717">
    <property type="term" value="P:negative regulation of fatty acid biosynthetic process"/>
    <property type="evidence" value="ECO:0007669"/>
    <property type="project" value="TreeGrafter"/>
</dbReference>
<sequence length="1125" mass="124781">MKLTLHDRLLRRELGNTSRYSTIKEIYGDRTWVDELDIVNELGGHSGCVNALSFRSWSTSGKLLASGSDDQHLNIHTYQPENSVSPFQLTTTVATGHSANIFSVKFMPHSNDRTLVTAAGDAEVRVFDIEYSGQSAQSTMGPNIAMTGRGQRFQNMYRGVRYLSDGNTNCRVYRSHADRVKRIVTESSPNLFLTCSEDGEVRQFDLRLPSSAYPPPSSGRGFFPPRADHDNSNVPPPLISYKRYNLDLNTISCSASQPHYIALGGAHLHCFLHDRRMLGRNIDDEYGIPGRASPGYSMSSQENEAMNQATRCVRKFAPEGRRKMRRTDNGHITACKISDANPNEMIASWSGDHIYSFDLVRSPDSRDEGSRTGEGFTSGRGKGKVRESGDRKRKRKKEYTPSGRRSSKPRHGKERAEEDGDLALRVRYENGQTEDIAMGEAVPTLPASMVEEAREYVLSEAQKRSLQIAKSLVKIRKLIFSLEASSQSSDLSHHIPTFTAALGLAATCISEMGEIIRSWRYPVDPLPEDVMLQQTLRRNRNSSRRFVQAAGTLARMLGGKIQTASRTPSPALDLFQEIVPAPDEGSEPPGREIFYYDFLKAIILWLEGGPQALLRGFQRPPNQRRDSPRFPVPDDAELSAIDECIIPYLLNLARNDAIFDIDASRFLKEENRKVFETETAAVIAFASAVRMPLQDLSRAIVAGSVSEGDESRQIAQDKETARRYWGFKVGRGLLMNGGEGVNFQFVDTAFGGLGNTQVEEGKAQEDIDSNEEEDLVDEVSLLQRPSRALEPDTGKAAESHQTGADLAMDEAHSPSAHHEESDIDIEDAGSDAEFILMDDLHDEIAEHMAAEDEDDYDDENNEEGDDSDADDDDDGDITAEERHFMFQSASDRGKLREKVEKNVPCYSHTRKYTGHCNVKTVKDANFFGLQDEYVVSGSDGGHLFIWDKKTSELVNILEGDNEVVNVVQGHPYEPLLAVSGIDHTIKIFSPDNRAQEDAEKGTNISSAINGSSGYSSLSGRRRPRRTSPITEEEQSPQQQEGLASRKRMQQSYQIISQNDVQRQGGMRDAYITRGMLTQLAARLRARQGGEGGPGGGGGVILGEDGETVIVDDNCEVSLVLFFFLG</sequence>
<name>A0AA39UDV9_9LECA</name>
<dbReference type="PROSITE" id="PS50082">
    <property type="entry name" value="WD_REPEATS_2"/>
    <property type="match status" value="1"/>
</dbReference>
<evidence type="ECO:0000313" key="5">
    <source>
        <dbReference type="EMBL" id="KAK0515906.1"/>
    </source>
</evidence>
<dbReference type="InterPro" id="IPR001680">
    <property type="entry name" value="WD40_rpt"/>
</dbReference>
<proteinExistence type="predicted"/>
<dbReference type="AlphaFoldDB" id="A0AA39UDV9"/>
<evidence type="ECO:0000256" key="2">
    <source>
        <dbReference type="ARBA" id="ARBA00022737"/>
    </source>
</evidence>
<feature type="compositionally biased region" description="Low complexity" evidence="4">
    <location>
        <begin position="1005"/>
        <end position="1018"/>
    </location>
</feature>
<comment type="caution">
    <text evidence="5">The sequence shown here is derived from an EMBL/GenBank/DDBJ whole genome shotgun (WGS) entry which is preliminary data.</text>
</comment>
<dbReference type="InterPro" id="IPR015943">
    <property type="entry name" value="WD40/YVTN_repeat-like_dom_sf"/>
</dbReference>
<dbReference type="Proteomes" id="UP001166286">
    <property type="component" value="Unassembled WGS sequence"/>
</dbReference>
<feature type="region of interest" description="Disordered" evidence="4">
    <location>
        <begin position="362"/>
        <end position="423"/>
    </location>
</feature>
<organism evidence="5 6">
    <name type="scientific">Cladonia borealis</name>
    <dbReference type="NCBI Taxonomy" id="184061"/>
    <lineage>
        <taxon>Eukaryota</taxon>
        <taxon>Fungi</taxon>
        <taxon>Dikarya</taxon>
        <taxon>Ascomycota</taxon>
        <taxon>Pezizomycotina</taxon>
        <taxon>Lecanoromycetes</taxon>
        <taxon>OSLEUM clade</taxon>
        <taxon>Lecanoromycetidae</taxon>
        <taxon>Lecanorales</taxon>
        <taxon>Lecanorineae</taxon>
        <taxon>Cladoniaceae</taxon>
        <taxon>Cladonia</taxon>
    </lineage>
</organism>
<dbReference type="EMBL" id="JAFEKC020000003">
    <property type="protein sequence ID" value="KAK0515906.1"/>
    <property type="molecule type" value="Genomic_DNA"/>
</dbReference>
<feature type="region of interest" description="Disordered" evidence="4">
    <location>
        <begin position="850"/>
        <end position="876"/>
    </location>
</feature>
<evidence type="ECO:0000256" key="1">
    <source>
        <dbReference type="ARBA" id="ARBA00022574"/>
    </source>
</evidence>
<keyword evidence="1 3" id="KW-0853">WD repeat</keyword>
<feature type="region of interest" description="Disordered" evidence="4">
    <location>
        <begin position="784"/>
        <end position="803"/>
    </location>
</feature>
<dbReference type="PANTHER" id="PTHR15574">
    <property type="entry name" value="WD REPEAT DOMAIN-CONTAINING FAMILY"/>
    <property type="match status" value="1"/>
</dbReference>
<feature type="compositionally biased region" description="Basic and acidic residues" evidence="4">
    <location>
        <begin position="787"/>
        <end position="798"/>
    </location>
</feature>
<keyword evidence="6" id="KW-1185">Reference proteome</keyword>